<evidence type="ECO:0000256" key="2">
    <source>
        <dbReference type="ARBA" id="ARBA00011028"/>
    </source>
</evidence>
<reference evidence="14" key="1">
    <citation type="submission" date="2019-02" db="EMBL/GenBank/DDBJ databases">
        <authorList>
            <person name="Gruber-Vodicka R. H."/>
            <person name="Seah K. B. B."/>
        </authorList>
    </citation>
    <scope>NUCLEOTIDE SEQUENCE</scope>
    <source>
        <strain evidence="15">BECK_BY1</strain>
        <strain evidence="16">BECK_BY2</strain>
        <strain evidence="14">BECK_BY3</strain>
    </source>
</reference>
<sequence>MKTGQRKSRKIRMIRNILIAVWIGIPWTLAGETPRVVASIPPIHSLVSGVMQGVGSPTLIIKGYASPHTYQMRPSDAAKLHNADVVFWIGDTLETFLRKPLSALPTQAIPLIETEGLTLHRNREGGAWDTHTHTHDSHATTESTHGDNPHIWLDPGNARQLVKAIARHLGRIDPTHGARYEANANRLLQRINALEKRIGERLSGIRTAPYLVFHDAFLYLERRYELHAVGSITANPDQIPGARRIANLRSTIKRLDIRCIFREPQFNTKLIETVLEGSDSNMGILDPLGVDIRPGPDHWFEMMENHAEVMVDCLSEG</sequence>
<evidence type="ECO:0000256" key="1">
    <source>
        <dbReference type="ARBA" id="ARBA00004418"/>
    </source>
</evidence>
<dbReference type="PANTHER" id="PTHR42953">
    <property type="entry name" value="HIGH-AFFINITY ZINC UPTAKE SYSTEM PROTEIN ZNUA-RELATED"/>
    <property type="match status" value="1"/>
</dbReference>
<dbReference type="InterPro" id="IPR050492">
    <property type="entry name" value="Bact_metal-bind_prot9"/>
</dbReference>
<dbReference type="EMBL" id="CAADFX010000069">
    <property type="protein sequence ID" value="VFK57774.1"/>
    <property type="molecule type" value="Genomic_DNA"/>
</dbReference>
<dbReference type="EMBL" id="CAADFY010000028">
    <property type="protein sequence ID" value="VFK53751.1"/>
    <property type="molecule type" value="Genomic_DNA"/>
</dbReference>
<keyword evidence="9" id="KW-0864">Zinc transport</keyword>
<evidence type="ECO:0000256" key="5">
    <source>
        <dbReference type="ARBA" id="ARBA00022723"/>
    </source>
</evidence>
<dbReference type="SUPFAM" id="SSF53807">
    <property type="entry name" value="Helical backbone' metal receptor"/>
    <property type="match status" value="1"/>
</dbReference>
<evidence type="ECO:0000256" key="7">
    <source>
        <dbReference type="ARBA" id="ARBA00022764"/>
    </source>
</evidence>
<keyword evidence="7" id="KW-0574">Periplasm</keyword>
<dbReference type="PANTHER" id="PTHR42953:SF3">
    <property type="entry name" value="HIGH-AFFINITY ZINC UPTAKE SYSTEM PROTEIN ZNUA"/>
    <property type="match status" value="1"/>
</dbReference>
<keyword evidence="8" id="KW-0862">Zinc</keyword>
<dbReference type="EMBL" id="CAADFV010000068">
    <property type="protein sequence ID" value="VFK61550.1"/>
    <property type="molecule type" value="Genomic_DNA"/>
</dbReference>
<evidence type="ECO:0000256" key="3">
    <source>
        <dbReference type="ARBA" id="ARBA00015915"/>
    </source>
</evidence>
<dbReference type="GO" id="GO:0046872">
    <property type="term" value="F:metal ion binding"/>
    <property type="evidence" value="ECO:0007669"/>
    <property type="project" value="UniProtKB-KW"/>
</dbReference>
<feature type="region of interest" description="Disordered" evidence="13">
    <location>
        <begin position="125"/>
        <end position="148"/>
    </location>
</feature>
<evidence type="ECO:0000256" key="13">
    <source>
        <dbReference type="SAM" id="MobiDB-lite"/>
    </source>
</evidence>
<evidence type="ECO:0000256" key="11">
    <source>
        <dbReference type="ARBA" id="ARBA00023157"/>
    </source>
</evidence>
<accession>A0A450ZIZ2</accession>
<organism evidence="14">
    <name type="scientific">Candidatus Kentrum sp. TUN</name>
    <dbReference type="NCBI Taxonomy" id="2126343"/>
    <lineage>
        <taxon>Bacteria</taxon>
        <taxon>Pseudomonadati</taxon>
        <taxon>Pseudomonadota</taxon>
        <taxon>Gammaproteobacteria</taxon>
        <taxon>Candidatus Kentrum</taxon>
    </lineage>
</organism>
<evidence type="ECO:0000313" key="16">
    <source>
        <dbReference type="EMBL" id="VFK61550.1"/>
    </source>
</evidence>
<dbReference type="CDD" id="cd01019">
    <property type="entry name" value="ZnuA"/>
    <property type="match status" value="1"/>
</dbReference>
<evidence type="ECO:0000256" key="12">
    <source>
        <dbReference type="ARBA" id="ARBA00045516"/>
    </source>
</evidence>
<dbReference type="Pfam" id="PF01297">
    <property type="entry name" value="ZnuA"/>
    <property type="match status" value="1"/>
</dbReference>
<protein>
    <recommendedName>
        <fullName evidence="3">High-affinity zinc uptake system protein ZnuA</fullName>
    </recommendedName>
</protein>
<evidence type="ECO:0000313" key="14">
    <source>
        <dbReference type="EMBL" id="VFK53751.1"/>
    </source>
</evidence>
<dbReference type="AlphaFoldDB" id="A0A450ZIZ2"/>
<comment type="function">
    <text evidence="12">Part of the ATP-binding cassette (ABC) transport system ZnuABC involved in zinc import. Binds zinc with high affinity and specificity and delivers it to the membrane permease for translocation into the cytoplasm.</text>
</comment>
<comment type="subcellular location">
    <subcellularLocation>
        <location evidence="1">Periplasm</location>
    </subcellularLocation>
</comment>
<evidence type="ECO:0000256" key="10">
    <source>
        <dbReference type="ARBA" id="ARBA00023065"/>
    </source>
</evidence>
<dbReference type="GO" id="GO:0006829">
    <property type="term" value="P:zinc ion transport"/>
    <property type="evidence" value="ECO:0007669"/>
    <property type="project" value="UniProtKB-KW"/>
</dbReference>
<evidence type="ECO:0000256" key="6">
    <source>
        <dbReference type="ARBA" id="ARBA00022729"/>
    </source>
</evidence>
<dbReference type="InterPro" id="IPR006127">
    <property type="entry name" value="ZnuA-like"/>
</dbReference>
<gene>
    <name evidence="15" type="ORF">BECKTUN1418D_GA0071000_106911</name>
    <name evidence="16" type="ORF">BECKTUN1418E_GA0071001_10684</name>
    <name evidence="14" type="ORF">BECKTUN1418F_GA0071002_102810</name>
</gene>
<evidence type="ECO:0000256" key="4">
    <source>
        <dbReference type="ARBA" id="ARBA00022448"/>
    </source>
</evidence>
<name>A0A450ZIZ2_9GAMM</name>
<keyword evidence="5" id="KW-0479">Metal-binding</keyword>
<keyword evidence="10" id="KW-0406">Ion transport</keyword>
<proteinExistence type="inferred from homology"/>
<comment type="similarity">
    <text evidence="2">Belongs to the bacterial solute-binding protein 9 family.</text>
</comment>
<dbReference type="GO" id="GO:0042597">
    <property type="term" value="C:periplasmic space"/>
    <property type="evidence" value="ECO:0007669"/>
    <property type="project" value="UniProtKB-SubCell"/>
</dbReference>
<keyword evidence="11" id="KW-1015">Disulfide bond</keyword>
<evidence type="ECO:0000256" key="8">
    <source>
        <dbReference type="ARBA" id="ARBA00022833"/>
    </source>
</evidence>
<evidence type="ECO:0000256" key="9">
    <source>
        <dbReference type="ARBA" id="ARBA00022906"/>
    </source>
</evidence>
<dbReference type="InterPro" id="IPR035520">
    <property type="entry name" value="ZnuA"/>
</dbReference>
<keyword evidence="6" id="KW-0732">Signal</keyword>
<evidence type="ECO:0000313" key="15">
    <source>
        <dbReference type="EMBL" id="VFK57774.1"/>
    </source>
</evidence>
<dbReference type="Gene3D" id="3.40.50.1980">
    <property type="entry name" value="Nitrogenase molybdenum iron protein domain"/>
    <property type="match status" value="2"/>
</dbReference>
<keyword evidence="4" id="KW-0813">Transport</keyword>